<dbReference type="Proteomes" id="UP000184310">
    <property type="component" value="Unassembled WGS sequence"/>
</dbReference>
<evidence type="ECO:0000259" key="2">
    <source>
        <dbReference type="Pfam" id="PF01464"/>
    </source>
</evidence>
<feature type="domain" description="Transglycosylase SLT" evidence="2">
    <location>
        <begin position="37"/>
        <end position="148"/>
    </location>
</feature>
<dbReference type="OrthoDB" id="9815002at2"/>
<dbReference type="InterPro" id="IPR023346">
    <property type="entry name" value="Lysozyme-like_dom_sf"/>
</dbReference>
<evidence type="ECO:0000313" key="3">
    <source>
        <dbReference type="EMBL" id="SHJ98455.1"/>
    </source>
</evidence>
<gene>
    <name evidence="3" type="ORF">SAMN02745163_02995</name>
</gene>
<keyword evidence="1" id="KW-1133">Transmembrane helix</keyword>
<accession>A0A1M6NRZ3</accession>
<evidence type="ECO:0000313" key="4">
    <source>
        <dbReference type="Proteomes" id="UP000184310"/>
    </source>
</evidence>
<dbReference type="PANTHER" id="PTHR37423">
    <property type="entry name" value="SOLUBLE LYTIC MUREIN TRANSGLYCOSYLASE-RELATED"/>
    <property type="match status" value="1"/>
</dbReference>
<dbReference type="STRING" id="1121302.SAMN02745163_02995"/>
<dbReference type="InterPro" id="IPR008258">
    <property type="entry name" value="Transglycosylase_SLT_dom_1"/>
</dbReference>
<keyword evidence="4" id="KW-1185">Reference proteome</keyword>
<evidence type="ECO:0000256" key="1">
    <source>
        <dbReference type="SAM" id="Phobius"/>
    </source>
</evidence>
<sequence length="185" mass="21455">MGILKRIMIFCLVILIAFLAGKFIIKTYIFKAEHKSYVISYSRENSIDPRLTLAVIKAESNFDCKAKSKSNAIGLMQMTPKTGEWVAEQMGIYDFDENMLKNPETNIKFGTWYLKDLKEEFKDIDLAIAAYNAGRGNVKKWLAKDEHSMDGKTLNNIPFKETDKYVKKVNSYYNIYKKLYDENLE</sequence>
<dbReference type="EMBL" id="FQZB01000012">
    <property type="protein sequence ID" value="SHJ98455.1"/>
    <property type="molecule type" value="Genomic_DNA"/>
</dbReference>
<dbReference type="SUPFAM" id="SSF53955">
    <property type="entry name" value="Lysozyme-like"/>
    <property type="match status" value="1"/>
</dbReference>
<dbReference type="PANTHER" id="PTHR37423:SF2">
    <property type="entry name" value="MEMBRANE-BOUND LYTIC MUREIN TRANSGLYCOSYLASE C"/>
    <property type="match status" value="1"/>
</dbReference>
<name>A0A1M6NRZ3_9CLOT</name>
<proteinExistence type="predicted"/>
<dbReference type="RefSeq" id="WP_072989446.1">
    <property type="nucleotide sequence ID" value="NZ_FQZB01000012.1"/>
</dbReference>
<dbReference type="Gene3D" id="1.10.530.10">
    <property type="match status" value="1"/>
</dbReference>
<keyword evidence="1" id="KW-0812">Transmembrane</keyword>
<dbReference type="Pfam" id="PF01464">
    <property type="entry name" value="SLT"/>
    <property type="match status" value="1"/>
</dbReference>
<dbReference type="AlphaFoldDB" id="A0A1M6NRZ3"/>
<feature type="transmembrane region" description="Helical" evidence="1">
    <location>
        <begin position="6"/>
        <end position="25"/>
    </location>
</feature>
<organism evidence="3 4">
    <name type="scientific">Clostridium cavendishii DSM 21758</name>
    <dbReference type="NCBI Taxonomy" id="1121302"/>
    <lineage>
        <taxon>Bacteria</taxon>
        <taxon>Bacillati</taxon>
        <taxon>Bacillota</taxon>
        <taxon>Clostridia</taxon>
        <taxon>Eubacteriales</taxon>
        <taxon>Clostridiaceae</taxon>
        <taxon>Clostridium</taxon>
    </lineage>
</organism>
<dbReference type="CDD" id="cd16896">
    <property type="entry name" value="LT_Slt70-like"/>
    <property type="match status" value="1"/>
</dbReference>
<reference evidence="3 4" key="1">
    <citation type="submission" date="2016-11" db="EMBL/GenBank/DDBJ databases">
        <authorList>
            <person name="Jaros S."/>
            <person name="Januszkiewicz K."/>
            <person name="Wedrychowicz H."/>
        </authorList>
    </citation>
    <scope>NUCLEOTIDE SEQUENCE [LARGE SCALE GENOMIC DNA]</scope>
    <source>
        <strain evidence="3 4">DSM 21758</strain>
    </source>
</reference>
<keyword evidence="1" id="KW-0472">Membrane</keyword>
<protein>
    <submittedName>
        <fullName evidence="3">Soluble lytic murein transglycosylase</fullName>
    </submittedName>
</protein>